<organism evidence="3 4">
    <name type="scientific">Dorcoceras hygrometricum</name>
    <dbReference type="NCBI Taxonomy" id="472368"/>
    <lineage>
        <taxon>Eukaryota</taxon>
        <taxon>Viridiplantae</taxon>
        <taxon>Streptophyta</taxon>
        <taxon>Embryophyta</taxon>
        <taxon>Tracheophyta</taxon>
        <taxon>Spermatophyta</taxon>
        <taxon>Magnoliopsida</taxon>
        <taxon>eudicotyledons</taxon>
        <taxon>Gunneridae</taxon>
        <taxon>Pentapetalae</taxon>
        <taxon>asterids</taxon>
        <taxon>lamiids</taxon>
        <taxon>Lamiales</taxon>
        <taxon>Gesneriaceae</taxon>
        <taxon>Didymocarpoideae</taxon>
        <taxon>Trichosporeae</taxon>
        <taxon>Loxocarpinae</taxon>
        <taxon>Dorcoceras</taxon>
    </lineage>
</organism>
<dbReference type="EMBL" id="KQ992358">
    <property type="protein sequence ID" value="KZV50649.1"/>
    <property type="molecule type" value="Genomic_DNA"/>
</dbReference>
<name>A0A2Z7D170_9LAMI</name>
<feature type="compositionally biased region" description="Basic residues" evidence="2">
    <location>
        <begin position="191"/>
        <end position="200"/>
    </location>
</feature>
<evidence type="ECO:0000313" key="3">
    <source>
        <dbReference type="EMBL" id="KZV50649.1"/>
    </source>
</evidence>
<reference evidence="3 4" key="1">
    <citation type="journal article" date="2015" name="Proc. Natl. Acad. Sci. U.S.A.">
        <title>The resurrection genome of Boea hygrometrica: A blueprint for survival of dehydration.</title>
        <authorList>
            <person name="Xiao L."/>
            <person name="Yang G."/>
            <person name="Zhang L."/>
            <person name="Yang X."/>
            <person name="Zhao S."/>
            <person name="Ji Z."/>
            <person name="Zhou Q."/>
            <person name="Hu M."/>
            <person name="Wang Y."/>
            <person name="Chen M."/>
            <person name="Xu Y."/>
            <person name="Jin H."/>
            <person name="Xiao X."/>
            <person name="Hu G."/>
            <person name="Bao F."/>
            <person name="Hu Y."/>
            <person name="Wan P."/>
            <person name="Li L."/>
            <person name="Deng X."/>
            <person name="Kuang T."/>
            <person name="Xiang C."/>
            <person name="Zhu J.K."/>
            <person name="Oliver M.J."/>
            <person name="He Y."/>
        </authorList>
    </citation>
    <scope>NUCLEOTIDE SEQUENCE [LARGE SCALE GENOMIC DNA]</scope>
    <source>
        <strain evidence="4">cv. XS01</strain>
    </source>
</reference>
<protein>
    <submittedName>
        <fullName evidence="3">Dystroglycan-like</fullName>
    </submittedName>
</protein>
<proteinExistence type="predicted"/>
<feature type="coiled-coil region" evidence="1">
    <location>
        <begin position="845"/>
        <end position="872"/>
    </location>
</feature>
<dbReference type="AlphaFoldDB" id="A0A2Z7D170"/>
<keyword evidence="1" id="KW-0175">Coiled coil</keyword>
<gene>
    <name evidence="3" type="ORF">F511_15865</name>
</gene>
<feature type="compositionally biased region" description="Basic and acidic residues" evidence="2">
    <location>
        <begin position="927"/>
        <end position="967"/>
    </location>
</feature>
<evidence type="ECO:0000256" key="1">
    <source>
        <dbReference type="SAM" id="Coils"/>
    </source>
</evidence>
<evidence type="ECO:0000256" key="2">
    <source>
        <dbReference type="SAM" id="MobiDB-lite"/>
    </source>
</evidence>
<feature type="region of interest" description="Disordered" evidence="2">
    <location>
        <begin position="900"/>
        <end position="974"/>
    </location>
</feature>
<sequence>MASAYYSNTVHIDFASVLAMENPGMVSVFNALMASGLEEFLGCPAVIYESELVDFFKNGSVRDGLVVSTVNGVPVEISEQMFAETFELPVNGLADLSEMPKDKIFDARSIVSLSGEPSPAGEHSQLEIGRIIGVPASKILTDKTVHRYISINDKVGVEEAADAPPMKKASRKTAASKKRPAVAAVEEPVPKKKRTSKKKSGSSPSTLEIMVVAQEAVPIQMVDPSTGVPTAEEPVEQPATEDDTLLINQLTRDQPTDITDERQWFDLSHEELIANWAAERQVITPDDTDEEIEAERPVFESVAAVEPVVEDGEAAADKDFSLSDDPDTVINQVLNQLDSNSDDKDDKSSDRAETWFDRALDEMLQTDSQVVTSNDTDAEMETVVVGVDSGNKPVQTLVEKPVEEMVTVMGDQATTAIGDQQVGSGDELSENIETERVVLSEYEAMSLEDIFMSIPTDIQLPSAGVEITRILFGATIHISGVTERTWYLDSLPKIPVEDKGKELLVEKDPVKGNPVWEQLVLIVAEIELVVQLREKVINEVEQFHSFSRKKLTALQLEDVYTKVEQVLTWAGTDSPIIAPHRKRYILLKYRELLVRKFLEARRINFIPRDGSSAVDLKILDKLHSFHLFVLEELKTETLAHDLEWKLPCCSIIFEGQNRDRGAVITRSNTTTRSSCWIRTMIRVNGTWVIDPVLTSGTVLREVQISQNTVSVAPIVQMLDEPSSSDSSSDDILMDFADQDTTAAANSLPASTTTDVTNALNQLRASIDQIREKDDGGAKNKDTLLLHLSKFENQVIARLDAQDRVLGALRKASNDQRNLLSMELQSSHKKLGAQIVTTGLDVVEVRRVVKETQQELNAKINSLDEQVAATRNDLLEFSAQAQQSLNVITTQLSELVAYINRGGDNKKGESSSSRGPQPPPPPVSTPEFEQRVEMAQRNILERVMDTDRRESLLQAERDRERRRRELSGTKRRRRQ</sequence>
<dbReference type="Proteomes" id="UP000250235">
    <property type="component" value="Unassembled WGS sequence"/>
</dbReference>
<feature type="compositionally biased region" description="Basic residues" evidence="2">
    <location>
        <begin position="168"/>
        <end position="180"/>
    </location>
</feature>
<evidence type="ECO:0000313" key="4">
    <source>
        <dbReference type="Proteomes" id="UP000250235"/>
    </source>
</evidence>
<accession>A0A2Z7D170</accession>
<feature type="region of interest" description="Disordered" evidence="2">
    <location>
        <begin position="161"/>
        <end position="206"/>
    </location>
</feature>
<keyword evidence="4" id="KW-1185">Reference proteome</keyword>